<feature type="compositionally biased region" description="Basic residues" evidence="1">
    <location>
        <begin position="452"/>
        <end position="464"/>
    </location>
</feature>
<proteinExistence type="predicted"/>
<evidence type="ECO:0008006" key="4">
    <source>
        <dbReference type="Google" id="ProtNLM"/>
    </source>
</evidence>
<dbReference type="AlphaFoldDB" id="A0A2I0JNP7"/>
<reference evidence="2 3" key="1">
    <citation type="submission" date="2017-11" db="EMBL/GenBank/DDBJ databases">
        <title>De-novo sequencing of pomegranate (Punica granatum L.) genome.</title>
        <authorList>
            <person name="Akparov Z."/>
            <person name="Amiraslanov A."/>
            <person name="Hajiyeva S."/>
            <person name="Abbasov M."/>
            <person name="Kaur K."/>
            <person name="Hamwieh A."/>
            <person name="Solovyev V."/>
            <person name="Salamov A."/>
            <person name="Braich B."/>
            <person name="Kosarev P."/>
            <person name="Mahmoud A."/>
            <person name="Hajiyev E."/>
            <person name="Babayeva S."/>
            <person name="Izzatullayeva V."/>
            <person name="Mammadov A."/>
            <person name="Mammadov A."/>
            <person name="Sharifova S."/>
            <person name="Ojaghi J."/>
            <person name="Eynullazada K."/>
            <person name="Bayramov B."/>
            <person name="Abdulazimova A."/>
            <person name="Shahmuradov I."/>
        </authorList>
    </citation>
    <scope>NUCLEOTIDE SEQUENCE [LARGE SCALE GENOMIC DNA]</scope>
    <source>
        <strain evidence="3">cv. AG2017</strain>
        <tissue evidence="2">Leaf</tissue>
    </source>
</reference>
<accession>A0A2I0JNP7</accession>
<sequence length="475" mass="54000">MSGARFMVEKFEGTNDFGLWQVKMKALLVHHGLEGALRREDKSDPTLTTDQKKPVMAKALSIIQLSLSNKVLWEVSNMDLAPEMWKKLESLYMQMSLTNRLYLKQRLYKLRLSLGTFVSDHLDLFNQILMDLANVDVKIEDEDQIMLLLCSLSKSSESFVNTILYERTSIILEDVKVLLNSRGLQEKVIGYQRSDGEGLISKGRSTEKRSRCSCKSRRRKRTSWIYDEEGHLKRDCQRGKVKASASIGVTEQSDREGDILSVTADRGTKTLTISGLVRRASGIRKILISLGSLDTLGYKYRGKCGVLKVLKGALMVMKEVLLDKIYILQSKAGTTTAFERLTLEEKYLGDLVPSKCKSGNRGQVEKPVMKVEFMVEDPETLETQPVVVEDVQIGMSEGRQPSLWNNSRIRDRQREHVRPRDRFGFIELVVLGNAEVRDTTYRRVSFGVCRKGKLRKPSTSKKSKGGLYWSDTHAR</sequence>
<gene>
    <name evidence="2" type="ORF">CRG98_021702</name>
</gene>
<organism evidence="2 3">
    <name type="scientific">Punica granatum</name>
    <name type="common">Pomegranate</name>
    <dbReference type="NCBI Taxonomy" id="22663"/>
    <lineage>
        <taxon>Eukaryota</taxon>
        <taxon>Viridiplantae</taxon>
        <taxon>Streptophyta</taxon>
        <taxon>Embryophyta</taxon>
        <taxon>Tracheophyta</taxon>
        <taxon>Spermatophyta</taxon>
        <taxon>Magnoliopsida</taxon>
        <taxon>eudicotyledons</taxon>
        <taxon>Gunneridae</taxon>
        <taxon>Pentapetalae</taxon>
        <taxon>rosids</taxon>
        <taxon>malvids</taxon>
        <taxon>Myrtales</taxon>
        <taxon>Lythraceae</taxon>
        <taxon>Punica</taxon>
    </lineage>
</organism>
<dbReference type="Proteomes" id="UP000233551">
    <property type="component" value="Unassembled WGS sequence"/>
</dbReference>
<protein>
    <recommendedName>
        <fullName evidence="4">Retrovirus-related Pol polyprotein from transposon TNT 1-94</fullName>
    </recommendedName>
</protein>
<dbReference type="PANTHER" id="PTHR47481:SF7">
    <property type="entry name" value="CCHC-TYPE DOMAIN-CONTAINING PROTEIN"/>
    <property type="match status" value="1"/>
</dbReference>
<dbReference type="PANTHER" id="PTHR47481">
    <property type="match status" value="1"/>
</dbReference>
<feature type="region of interest" description="Disordered" evidence="1">
    <location>
        <begin position="452"/>
        <end position="475"/>
    </location>
</feature>
<dbReference type="STRING" id="22663.A0A2I0JNP7"/>
<comment type="caution">
    <text evidence="2">The sequence shown here is derived from an EMBL/GenBank/DDBJ whole genome shotgun (WGS) entry which is preliminary data.</text>
</comment>
<dbReference type="EMBL" id="PGOL01001470">
    <property type="protein sequence ID" value="PKI57914.1"/>
    <property type="molecule type" value="Genomic_DNA"/>
</dbReference>
<evidence type="ECO:0000313" key="2">
    <source>
        <dbReference type="EMBL" id="PKI57914.1"/>
    </source>
</evidence>
<evidence type="ECO:0000313" key="3">
    <source>
        <dbReference type="Proteomes" id="UP000233551"/>
    </source>
</evidence>
<name>A0A2I0JNP7_PUNGR</name>
<evidence type="ECO:0000256" key="1">
    <source>
        <dbReference type="SAM" id="MobiDB-lite"/>
    </source>
</evidence>
<dbReference type="Pfam" id="PF14223">
    <property type="entry name" value="Retrotran_gag_2"/>
    <property type="match status" value="1"/>
</dbReference>
<keyword evidence="3" id="KW-1185">Reference proteome</keyword>